<gene>
    <name evidence="2" type="ORF">PsYK624_162260</name>
</gene>
<evidence type="ECO:0000313" key="2">
    <source>
        <dbReference type="EMBL" id="GJE99950.1"/>
    </source>
</evidence>
<feature type="region of interest" description="Disordered" evidence="1">
    <location>
        <begin position="303"/>
        <end position="329"/>
    </location>
</feature>
<proteinExistence type="predicted"/>
<dbReference type="Proteomes" id="UP000703269">
    <property type="component" value="Unassembled WGS sequence"/>
</dbReference>
<reference evidence="2 3" key="1">
    <citation type="submission" date="2021-08" db="EMBL/GenBank/DDBJ databases">
        <title>Draft Genome Sequence of Phanerochaete sordida strain YK-624.</title>
        <authorList>
            <person name="Mori T."/>
            <person name="Dohra H."/>
            <person name="Suzuki T."/>
            <person name="Kawagishi H."/>
            <person name="Hirai H."/>
        </authorList>
    </citation>
    <scope>NUCLEOTIDE SEQUENCE [LARGE SCALE GENOMIC DNA]</scope>
    <source>
        <strain evidence="2 3">YK-624</strain>
    </source>
</reference>
<evidence type="ECO:0000313" key="3">
    <source>
        <dbReference type="Proteomes" id="UP000703269"/>
    </source>
</evidence>
<dbReference type="EMBL" id="BPQB01000126">
    <property type="protein sequence ID" value="GJE99950.1"/>
    <property type="molecule type" value="Genomic_DNA"/>
</dbReference>
<name>A0A9P3GQK5_9APHY</name>
<comment type="caution">
    <text evidence="2">The sequence shown here is derived from an EMBL/GenBank/DDBJ whole genome shotgun (WGS) entry which is preliminary data.</text>
</comment>
<sequence>MTFLDLPNELLLFIKNDLGRDLVAHVCYFKLCARTEACYDDVGAPSAFWKRLVRANGLGLSQLETETVTCWRKIAFQCAEHAQACEHPACGERTLEDNRLLVQKAEAEWPYWNVLEAVPYRLPRVLTRLYRAEYSSTIFSHIDFTNEFPSPLHSELRRAVDITKCAFLRPEIARQWRVSDVMQNHPIALRSFASFPPVDGMKLINPRPFEIDGSLSDRLLETDSPGGITVHDFLIMLSEYLGRAMSCFELYELDCPPFLVIPSTWTRDDILSAASWSGSRFQLMKWKGIQLAGHDSDGAWFESNFEPEQLPDDPKEHSHMYSSWNHLPH</sequence>
<keyword evidence="3" id="KW-1185">Reference proteome</keyword>
<accession>A0A9P3GQK5</accession>
<organism evidence="2 3">
    <name type="scientific">Phanerochaete sordida</name>
    <dbReference type="NCBI Taxonomy" id="48140"/>
    <lineage>
        <taxon>Eukaryota</taxon>
        <taxon>Fungi</taxon>
        <taxon>Dikarya</taxon>
        <taxon>Basidiomycota</taxon>
        <taxon>Agaricomycotina</taxon>
        <taxon>Agaricomycetes</taxon>
        <taxon>Polyporales</taxon>
        <taxon>Phanerochaetaceae</taxon>
        <taxon>Phanerochaete</taxon>
    </lineage>
</organism>
<feature type="compositionally biased region" description="Polar residues" evidence="1">
    <location>
        <begin position="320"/>
        <end position="329"/>
    </location>
</feature>
<dbReference type="OrthoDB" id="2803395at2759"/>
<protein>
    <submittedName>
        <fullName evidence="2">Uncharacterized protein</fullName>
    </submittedName>
</protein>
<dbReference type="AlphaFoldDB" id="A0A9P3GQK5"/>
<evidence type="ECO:0000256" key="1">
    <source>
        <dbReference type="SAM" id="MobiDB-lite"/>
    </source>
</evidence>